<dbReference type="Gene3D" id="3.40.50.720">
    <property type="entry name" value="NAD(P)-binding Rossmann-like Domain"/>
    <property type="match status" value="1"/>
</dbReference>
<accession>A0ABS2ELL8</accession>
<name>A0ABS2ELL8_9LACO</name>
<dbReference type="InterPro" id="IPR051606">
    <property type="entry name" value="Polyketide_Oxido-like"/>
</dbReference>
<dbReference type="InterPro" id="IPR036291">
    <property type="entry name" value="NAD(P)-bd_dom_sf"/>
</dbReference>
<reference evidence="2 3" key="1">
    <citation type="journal article" date="2021" name="Sci. Rep.">
        <title>The distribution of antibiotic resistance genes in chicken gut microbiota commensals.</title>
        <authorList>
            <person name="Juricova H."/>
            <person name="Matiasovicova J."/>
            <person name="Kubasova T."/>
            <person name="Cejkova D."/>
            <person name="Rychlik I."/>
        </authorList>
    </citation>
    <scope>NUCLEOTIDE SEQUENCE [LARGE SCALE GENOMIC DNA]</scope>
    <source>
        <strain evidence="2 3">An810</strain>
    </source>
</reference>
<feature type="domain" description="NAD(P)-binding" evidence="1">
    <location>
        <begin position="8"/>
        <end position="202"/>
    </location>
</feature>
<proteinExistence type="predicted"/>
<dbReference type="Pfam" id="PF13460">
    <property type="entry name" value="NAD_binding_10"/>
    <property type="match status" value="1"/>
</dbReference>
<dbReference type="Proteomes" id="UP000776629">
    <property type="component" value="Unassembled WGS sequence"/>
</dbReference>
<evidence type="ECO:0000313" key="3">
    <source>
        <dbReference type="Proteomes" id="UP000776629"/>
    </source>
</evidence>
<dbReference type="EMBL" id="JACJJQ010000004">
    <property type="protein sequence ID" value="MBM6753402.1"/>
    <property type="molecule type" value="Genomic_DNA"/>
</dbReference>
<organism evidence="2 3">
    <name type="scientific">Limosilactobacillus alvi</name>
    <dbReference type="NCBI Taxonomy" id="990412"/>
    <lineage>
        <taxon>Bacteria</taxon>
        <taxon>Bacillati</taxon>
        <taxon>Bacillota</taxon>
        <taxon>Bacilli</taxon>
        <taxon>Lactobacillales</taxon>
        <taxon>Lactobacillaceae</taxon>
        <taxon>Limosilactobacillus</taxon>
    </lineage>
</organism>
<dbReference type="PANTHER" id="PTHR43355">
    <property type="entry name" value="FLAVIN REDUCTASE (NADPH)"/>
    <property type="match status" value="1"/>
</dbReference>
<dbReference type="SUPFAM" id="SSF51735">
    <property type="entry name" value="NAD(P)-binding Rossmann-fold domains"/>
    <property type="match status" value="1"/>
</dbReference>
<evidence type="ECO:0000313" key="2">
    <source>
        <dbReference type="EMBL" id="MBM6753402.1"/>
    </source>
</evidence>
<protein>
    <submittedName>
        <fullName evidence="2">NAD(P)H-binding protein</fullName>
    </submittedName>
</protein>
<gene>
    <name evidence="2" type="ORF">H5993_01290</name>
</gene>
<evidence type="ECO:0000259" key="1">
    <source>
        <dbReference type="Pfam" id="PF13460"/>
    </source>
</evidence>
<sequence>MKKVAIIGASGMAGREIYRLADQENDWIVTGIVRDDQKAHKVLGKTAHLFVADVLAMPIEQLTGFDVIVDAFGTAPVYAGQQVTLAKKLVEVAHQSQVKLIFILGAGSLHTGEDRHLVMEDLAKTPNAETWINTPRQQKRELDFLQGVDNVDWLGISPSITFKAGPATDYELGQDDLLGTTPDKSVTTAGTMAKLIVSEIKTPAHHGRITVVNKA</sequence>
<dbReference type="PANTHER" id="PTHR43355:SF2">
    <property type="entry name" value="FLAVIN REDUCTASE (NADPH)"/>
    <property type="match status" value="1"/>
</dbReference>
<comment type="caution">
    <text evidence="2">The sequence shown here is derived from an EMBL/GenBank/DDBJ whole genome shotgun (WGS) entry which is preliminary data.</text>
</comment>
<dbReference type="RefSeq" id="WP_204775928.1">
    <property type="nucleotide sequence ID" value="NZ_JACJJQ010000004.1"/>
</dbReference>
<keyword evidence="3" id="KW-1185">Reference proteome</keyword>
<dbReference type="InterPro" id="IPR016040">
    <property type="entry name" value="NAD(P)-bd_dom"/>
</dbReference>